<evidence type="ECO:0000256" key="1">
    <source>
        <dbReference type="HAMAP-Rule" id="MF_00582"/>
    </source>
</evidence>
<evidence type="ECO:0000313" key="3">
    <source>
        <dbReference type="Proteomes" id="UP000197679"/>
    </source>
</evidence>
<keyword evidence="2" id="KW-0378">Hydrolase</keyword>
<dbReference type="PANTHER" id="PTHR39518">
    <property type="entry name" value="UPF0215 PROTEIN MJ1150"/>
    <property type="match status" value="1"/>
</dbReference>
<evidence type="ECO:0000313" key="2">
    <source>
        <dbReference type="EMBL" id="ASI14055.1"/>
    </source>
</evidence>
<gene>
    <name evidence="2" type="ORF">Mia14_0757</name>
</gene>
<dbReference type="KEGG" id="marh:Mia14_0757"/>
<protein>
    <recommendedName>
        <fullName evidence="1">UPF0215 protein Mia14_0757</fullName>
    </recommendedName>
</protein>
<dbReference type="Gene3D" id="3.30.2170.10">
    <property type="entry name" value="archaeoglobus fulgidus dsm 4304 superfamily"/>
    <property type="match status" value="1"/>
</dbReference>
<reference evidence="2 3" key="1">
    <citation type="journal article" date="2017" name="Nat. Commun.">
        <title>'ARMAN' archaea depend on association with euryarchaeal host in culture and in situ.</title>
        <authorList>
            <person name="Golyshina O."/>
            <person name="Toshchakov S."/>
            <person name="Makarova K."/>
            <person name="Gavrilov S."/>
            <person name="Korzhenkov A."/>
            <person name="La Cono V."/>
            <person name="Arcadi E."/>
            <person name="Nechitaylo T."/>
            <person name="Ferrer M."/>
            <person name="Kublanov I."/>
            <person name="Wolf Y."/>
            <person name="Yakimov M."/>
            <person name="Golyshin P."/>
            <person name="Slesarev A."/>
            <person name="Kozyavkin S."/>
        </authorList>
    </citation>
    <scope>NUCLEOTIDE SEQUENCE [LARGE SCALE GENOMIC DNA]</scope>
    <source>
        <strain evidence="2 3">Mia14</strain>
    </source>
</reference>
<dbReference type="AlphaFoldDB" id="A0A218NNK3"/>
<sequence>MLLKWCSTLKQGSRIISIAGGPIRSGKFALLVGIVGEKNTIEGVLSSKIRVNGSDSTHKIIKMISASRFKDEIKIISLNGIAMAGLNVVDLVKVKEELHIHFLVMTRKRPRPNEIANALKAFSSKSGDDVKPKMDRITEFGEYEFYGDKNIYVLSDLPKQSYKQVLDFCIEFQRIAHLVARGISEGESKGKI</sequence>
<organism evidence="2 3">
    <name type="scientific">Candidatus Mancarchaeum acidiphilum</name>
    <dbReference type="NCBI Taxonomy" id="1920749"/>
    <lineage>
        <taxon>Archaea</taxon>
        <taxon>Candidatus Micrarchaeota</taxon>
        <taxon>Candidatus Mancarchaeum</taxon>
    </lineage>
</organism>
<name>A0A218NNK3_9ARCH</name>
<comment type="similarity">
    <text evidence="1">Belongs to the UPF0215 family.</text>
</comment>
<dbReference type="EMBL" id="CP019964">
    <property type="protein sequence ID" value="ASI14055.1"/>
    <property type="molecule type" value="Genomic_DNA"/>
</dbReference>
<dbReference type="PANTHER" id="PTHR39518:SF2">
    <property type="entry name" value="UPF0215 PROTEIN MJ1150"/>
    <property type="match status" value="1"/>
</dbReference>
<dbReference type="InterPro" id="IPR002802">
    <property type="entry name" value="Endo_dU"/>
</dbReference>
<accession>A0A218NNK3</accession>
<dbReference type="GO" id="GO:0004519">
    <property type="term" value="F:endonuclease activity"/>
    <property type="evidence" value="ECO:0007669"/>
    <property type="project" value="UniProtKB-KW"/>
</dbReference>
<dbReference type="Pfam" id="PF01949">
    <property type="entry name" value="Endo_dU"/>
    <property type="match status" value="1"/>
</dbReference>
<proteinExistence type="inferred from homology"/>
<keyword evidence="2" id="KW-0255">Endonuclease</keyword>
<dbReference type="HAMAP" id="MF_00582">
    <property type="entry name" value="UPF0215"/>
    <property type="match status" value="1"/>
</dbReference>
<dbReference type="Proteomes" id="UP000197679">
    <property type="component" value="Chromosome"/>
</dbReference>
<keyword evidence="2" id="KW-0540">Nuclease</keyword>
<keyword evidence="3" id="KW-1185">Reference proteome</keyword>